<accession>A0A518DYE6</accession>
<sequence>MDRLSMSELTTFRWSFEQDVQKFSAAGLSAMGVWRQKLSDFGDDRGVELLRDTGLQVSSLHWIGGFTGSDGRSHKESVEDAREALELAVELQCKTLVMYTGSRAGHTHNHARRLAKGAIVALAPQAEELGVDLALEPMHAACASDCTFLTTLGEAVELIDDIGSPAVKLVLDLYHMGFEEKLLEQIAALADRISLVQIGDGRQTPTSEQNRCPLGEGMLPLGDMIAALRQGGYAGYFEVELLGEEFEPMTYDQILEQSMATARELLGAS</sequence>
<dbReference type="InterPro" id="IPR036237">
    <property type="entry name" value="Xyl_isomerase-like_sf"/>
</dbReference>
<dbReference type="Pfam" id="PF01261">
    <property type="entry name" value="AP_endonuc_2"/>
    <property type="match status" value="1"/>
</dbReference>
<dbReference type="PANTHER" id="PTHR12110:SF52">
    <property type="entry name" value="XYLOSE ISOMERASE"/>
    <property type="match status" value="1"/>
</dbReference>
<keyword evidence="2" id="KW-0413">Isomerase</keyword>
<proteinExistence type="predicted"/>
<dbReference type="EMBL" id="CP036433">
    <property type="protein sequence ID" value="QDU96868.1"/>
    <property type="molecule type" value="Genomic_DNA"/>
</dbReference>
<dbReference type="InterPro" id="IPR013022">
    <property type="entry name" value="Xyl_isomerase-like_TIM-brl"/>
</dbReference>
<dbReference type="KEGG" id="lcre:Pla8534_46900"/>
<dbReference type="AlphaFoldDB" id="A0A518DYE6"/>
<dbReference type="InterPro" id="IPR050312">
    <property type="entry name" value="IolE/XylAMocC-like"/>
</dbReference>
<keyword evidence="3" id="KW-1185">Reference proteome</keyword>
<dbReference type="GO" id="GO:0016853">
    <property type="term" value="F:isomerase activity"/>
    <property type="evidence" value="ECO:0007669"/>
    <property type="project" value="UniProtKB-KW"/>
</dbReference>
<dbReference type="Gene3D" id="3.20.20.150">
    <property type="entry name" value="Divalent-metal-dependent TIM barrel enzymes"/>
    <property type="match status" value="1"/>
</dbReference>
<dbReference type="SUPFAM" id="SSF51658">
    <property type="entry name" value="Xylose isomerase-like"/>
    <property type="match status" value="1"/>
</dbReference>
<gene>
    <name evidence="2" type="primary">iolI_4</name>
    <name evidence="2" type="ORF">Pla8534_46900</name>
</gene>
<dbReference type="OrthoDB" id="9782626at2"/>
<organism evidence="2 3">
    <name type="scientific">Lignipirellula cremea</name>
    <dbReference type="NCBI Taxonomy" id="2528010"/>
    <lineage>
        <taxon>Bacteria</taxon>
        <taxon>Pseudomonadati</taxon>
        <taxon>Planctomycetota</taxon>
        <taxon>Planctomycetia</taxon>
        <taxon>Pirellulales</taxon>
        <taxon>Pirellulaceae</taxon>
        <taxon>Lignipirellula</taxon>
    </lineage>
</organism>
<name>A0A518DYE6_9BACT</name>
<evidence type="ECO:0000313" key="2">
    <source>
        <dbReference type="EMBL" id="QDU96868.1"/>
    </source>
</evidence>
<evidence type="ECO:0000259" key="1">
    <source>
        <dbReference type="Pfam" id="PF01261"/>
    </source>
</evidence>
<dbReference type="Proteomes" id="UP000317648">
    <property type="component" value="Chromosome"/>
</dbReference>
<dbReference type="PANTHER" id="PTHR12110">
    <property type="entry name" value="HYDROXYPYRUVATE ISOMERASE"/>
    <property type="match status" value="1"/>
</dbReference>
<reference evidence="2 3" key="1">
    <citation type="submission" date="2019-02" db="EMBL/GenBank/DDBJ databases">
        <title>Deep-cultivation of Planctomycetes and their phenomic and genomic characterization uncovers novel biology.</title>
        <authorList>
            <person name="Wiegand S."/>
            <person name="Jogler M."/>
            <person name="Boedeker C."/>
            <person name="Pinto D."/>
            <person name="Vollmers J."/>
            <person name="Rivas-Marin E."/>
            <person name="Kohn T."/>
            <person name="Peeters S.H."/>
            <person name="Heuer A."/>
            <person name="Rast P."/>
            <person name="Oberbeckmann S."/>
            <person name="Bunk B."/>
            <person name="Jeske O."/>
            <person name="Meyerdierks A."/>
            <person name="Storesund J.E."/>
            <person name="Kallscheuer N."/>
            <person name="Luecker S."/>
            <person name="Lage O.M."/>
            <person name="Pohl T."/>
            <person name="Merkel B.J."/>
            <person name="Hornburger P."/>
            <person name="Mueller R.-W."/>
            <person name="Bruemmer F."/>
            <person name="Labrenz M."/>
            <person name="Spormann A.M."/>
            <person name="Op den Camp H."/>
            <person name="Overmann J."/>
            <person name="Amann R."/>
            <person name="Jetten M.S.M."/>
            <person name="Mascher T."/>
            <person name="Medema M.H."/>
            <person name="Devos D.P."/>
            <person name="Kaster A.-K."/>
            <person name="Ovreas L."/>
            <person name="Rohde M."/>
            <person name="Galperin M.Y."/>
            <person name="Jogler C."/>
        </authorList>
    </citation>
    <scope>NUCLEOTIDE SEQUENCE [LARGE SCALE GENOMIC DNA]</scope>
    <source>
        <strain evidence="2 3">Pla85_3_4</strain>
    </source>
</reference>
<feature type="domain" description="Xylose isomerase-like TIM barrel" evidence="1">
    <location>
        <begin position="24"/>
        <end position="256"/>
    </location>
</feature>
<dbReference type="RefSeq" id="WP_145055546.1">
    <property type="nucleotide sequence ID" value="NZ_CP036433.1"/>
</dbReference>
<dbReference type="EC" id="5.3.99.-" evidence="2"/>
<evidence type="ECO:0000313" key="3">
    <source>
        <dbReference type="Proteomes" id="UP000317648"/>
    </source>
</evidence>
<protein>
    <submittedName>
        <fullName evidence="2">Inosose isomerase</fullName>
        <ecNumber evidence="2">5.3.99.-</ecNumber>
    </submittedName>
</protein>